<accession>A0A6H5GVN1</accession>
<evidence type="ECO:0000313" key="2">
    <source>
        <dbReference type="EMBL" id="CAB0007031.1"/>
    </source>
</evidence>
<organism evidence="1 3">
    <name type="scientific">Nesidiocoris tenuis</name>
    <dbReference type="NCBI Taxonomy" id="355587"/>
    <lineage>
        <taxon>Eukaryota</taxon>
        <taxon>Metazoa</taxon>
        <taxon>Ecdysozoa</taxon>
        <taxon>Arthropoda</taxon>
        <taxon>Hexapoda</taxon>
        <taxon>Insecta</taxon>
        <taxon>Pterygota</taxon>
        <taxon>Neoptera</taxon>
        <taxon>Paraneoptera</taxon>
        <taxon>Hemiptera</taxon>
        <taxon>Heteroptera</taxon>
        <taxon>Panheteroptera</taxon>
        <taxon>Cimicomorpha</taxon>
        <taxon>Miridae</taxon>
        <taxon>Dicyphina</taxon>
        <taxon>Nesidiocoris</taxon>
    </lineage>
</organism>
<protein>
    <submittedName>
        <fullName evidence="1">Uncharacterized protein</fullName>
    </submittedName>
</protein>
<name>A0A6H5GVN1_9HEMI</name>
<dbReference type="Proteomes" id="UP000479000">
    <property type="component" value="Unassembled WGS sequence"/>
</dbReference>
<proteinExistence type="predicted"/>
<keyword evidence="3" id="KW-1185">Reference proteome</keyword>
<sequence length="125" mass="14419">MSLTLILTQIISMKMSSSFNLRLTVSIIMSLIWGFSMSSYSIMRAMSGASRQDLEVLQDRTLRASRQDQEGVQGRIWRVSRQDVEGFKIGCGGAFKTGLEGYWYGRWRVSRQDLEKVQERTWRAL</sequence>
<dbReference type="AlphaFoldDB" id="A0A6H5GVN1"/>
<gene>
    <name evidence="1" type="ORF">NTEN_LOCUS12435</name>
    <name evidence="2" type="ORF">NTEN_LOCUS12437</name>
</gene>
<reference evidence="1 3" key="1">
    <citation type="submission" date="2020-02" db="EMBL/GenBank/DDBJ databases">
        <authorList>
            <person name="Ferguson B K."/>
        </authorList>
    </citation>
    <scope>NUCLEOTIDE SEQUENCE [LARGE SCALE GENOMIC DNA]</scope>
</reference>
<dbReference type="EMBL" id="CADCXU010018606">
    <property type="protein sequence ID" value="CAB0007029.1"/>
    <property type="molecule type" value="Genomic_DNA"/>
</dbReference>
<evidence type="ECO:0000313" key="1">
    <source>
        <dbReference type="EMBL" id="CAB0007029.1"/>
    </source>
</evidence>
<evidence type="ECO:0000313" key="3">
    <source>
        <dbReference type="Proteomes" id="UP000479000"/>
    </source>
</evidence>
<dbReference type="EMBL" id="CADCXU010018607">
    <property type="protein sequence ID" value="CAB0007031.1"/>
    <property type="molecule type" value="Genomic_DNA"/>
</dbReference>